<reference evidence="4 5" key="1">
    <citation type="submission" date="2019-10" db="EMBL/GenBank/DDBJ databases">
        <title>Evaluation of single-gene subtyping targets for Pseudomonas.</title>
        <authorList>
            <person name="Reichler S.J."/>
            <person name="Orsi R.H."/>
            <person name="Wiedmann M."/>
            <person name="Martin N.H."/>
            <person name="Murphy S.I."/>
        </authorList>
    </citation>
    <scope>NUCLEOTIDE SEQUENCE [LARGE SCALE GENOMIC DNA]</scope>
    <source>
        <strain evidence="4 5">FSL R10-2107</strain>
    </source>
</reference>
<comment type="caution">
    <text evidence="4">The sequence shown here is derived from an EMBL/GenBank/DDBJ whole genome shotgun (WGS) entry which is preliminary data.</text>
</comment>
<dbReference type="CDD" id="cd06170">
    <property type="entry name" value="LuxR_C_like"/>
    <property type="match status" value="1"/>
</dbReference>
<evidence type="ECO:0000313" key="5">
    <source>
        <dbReference type="Proteomes" id="UP000470186"/>
    </source>
</evidence>
<dbReference type="SUPFAM" id="SSF46894">
    <property type="entry name" value="C-terminal effector domain of the bipartite response regulators"/>
    <property type="match status" value="1"/>
</dbReference>
<evidence type="ECO:0000313" key="4">
    <source>
        <dbReference type="EMBL" id="MQU34386.1"/>
    </source>
</evidence>
<dbReference type="OrthoDB" id="9774661at2"/>
<dbReference type="RefSeq" id="WP_048368945.1">
    <property type="nucleotide sequence ID" value="NZ_CP181271.1"/>
</dbReference>
<dbReference type="InterPro" id="IPR036388">
    <property type="entry name" value="WH-like_DNA-bd_sf"/>
</dbReference>
<dbReference type="PANTHER" id="PTHR44688">
    <property type="entry name" value="DNA-BINDING TRANSCRIPTIONAL ACTIVATOR DEVR_DOSR"/>
    <property type="match status" value="1"/>
</dbReference>
<evidence type="ECO:0000256" key="1">
    <source>
        <dbReference type="ARBA" id="ARBA00023015"/>
    </source>
</evidence>
<dbReference type="AlphaFoldDB" id="A0A0J6IBA4"/>
<proteinExistence type="predicted"/>
<keyword evidence="1" id="KW-0805">Transcription regulation</keyword>
<dbReference type="PANTHER" id="PTHR44688:SF16">
    <property type="entry name" value="DNA-BINDING TRANSCRIPTIONAL ACTIVATOR DEVR_DOSR"/>
    <property type="match status" value="1"/>
</dbReference>
<dbReference type="STRING" id="1608996.TU84_10275"/>
<dbReference type="Proteomes" id="UP000470186">
    <property type="component" value="Unassembled WGS sequence"/>
</dbReference>
<dbReference type="PROSITE" id="PS50043">
    <property type="entry name" value="HTH_LUXR_2"/>
    <property type="match status" value="1"/>
</dbReference>
<dbReference type="InterPro" id="IPR000792">
    <property type="entry name" value="Tscrpt_reg_LuxR_C"/>
</dbReference>
<accession>A0A0J6IBA4</accession>
<dbReference type="GO" id="GO:0006355">
    <property type="term" value="P:regulation of DNA-templated transcription"/>
    <property type="evidence" value="ECO:0007669"/>
    <property type="project" value="InterPro"/>
</dbReference>
<keyword evidence="5" id="KW-1185">Reference proteome</keyword>
<protein>
    <submittedName>
        <fullName evidence="4">Helix-turn-helix transcriptional regulator</fullName>
    </submittedName>
</protein>
<keyword evidence="2" id="KW-0238">DNA-binding</keyword>
<evidence type="ECO:0000256" key="2">
    <source>
        <dbReference type="ARBA" id="ARBA00023125"/>
    </source>
</evidence>
<dbReference type="SMART" id="SM00421">
    <property type="entry name" value="HTH_LUXR"/>
    <property type="match status" value="1"/>
</dbReference>
<sequence length="94" mass="10117">MHQPQSATSGQSTYLQPDAQTKENALSAIKLTPKEKEVLAWGAQGKTSWEIALILKCTESGVNFHFGNIRLKFGVSSRSAALIKATALGLVTPF</sequence>
<organism evidence="4 5">
    <name type="scientific">Pseudomonas helleri</name>
    <dbReference type="NCBI Taxonomy" id="1608996"/>
    <lineage>
        <taxon>Bacteria</taxon>
        <taxon>Pseudomonadati</taxon>
        <taxon>Pseudomonadota</taxon>
        <taxon>Gammaproteobacteria</taxon>
        <taxon>Pseudomonadales</taxon>
        <taxon>Pseudomonadaceae</taxon>
        <taxon>Pseudomonas</taxon>
    </lineage>
</organism>
<name>A0A0J6IBA4_9PSED</name>
<gene>
    <name evidence="4" type="ORF">GHO30_23940</name>
</gene>
<dbReference type="Gene3D" id="1.10.10.10">
    <property type="entry name" value="Winged helix-like DNA-binding domain superfamily/Winged helix DNA-binding domain"/>
    <property type="match status" value="1"/>
</dbReference>
<dbReference type="GO" id="GO:0003677">
    <property type="term" value="F:DNA binding"/>
    <property type="evidence" value="ECO:0007669"/>
    <property type="project" value="UniProtKB-KW"/>
</dbReference>
<dbReference type="InterPro" id="IPR016032">
    <property type="entry name" value="Sig_transdc_resp-reg_C-effctor"/>
</dbReference>
<dbReference type="EMBL" id="WIVX01000176">
    <property type="protein sequence ID" value="MQU34386.1"/>
    <property type="molecule type" value="Genomic_DNA"/>
</dbReference>
<dbReference type="Pfam" id="PF00196">
    <property type="entry name" value="GerE"/>
    <property type="match status" value="1"/>
</dbReference>
<evidence type="ECO:0000256" key="3">
    <source>
        <dbReference type="ARBA" id="ARBA00023163"/>
    </source>
</evidence>
<keyword evidence="3" id="KW-0804">Transcription</keyword>